<dbReference type="GO" id="GO:0005634">
    <property type="term" value="C:nucleus"/>
    <property type="evidence" value="ECO:0007669"/>
    <property type="project" value="UniProtKB-SubCell"/>
</dbReference>
<dbReference type="Gramene" id="evm.model.05.1446">
    <property type="protein sequence ID" value="cds.evm.model.05.1446"/>
    <property type="gene ID" value="evm.TU.05.1446"/>
</dbReference>
<reference evidence="4" key="2">
    <citation type="submission" date="2021-03" db="UniProtKB">
        <authorList>
            <consortium name="EnsemblPlants"/>
        </authorList>
    </citation>
    <scope>IDENTIFICATION</scope>
</reference>
<dbReference type="OMA" id="TKACEMF"/>
<sequence>MKSSSGSGSDEEVKMISGEAPIVFAKACELFIQQLTHKSWTLTLQSKRRILHKHDVASAVLATDLFDFLLPLVISDSDFEDEVLDLEVKPKVKSKIFLP</sequence>
<accession>A0A803PLB9</accession>
<evidence type="ECO:0000313" key="5">
    <source>
        <dbReference type="Proteomes" id="UP000596661"/>
    </source>
</evidence>
<protein>
    <recommendedName>
        <fullName evidence="3">Transcription factor CBF/NF-Y/archaeal histone domain-containing protein</fullName>
    </recommendedName>
</protein>
<dbReference type="Proteomes" id="UP000596661">
    <property type="component" value="Chromosome 5"/>
</dbReference>
<dbReference type="SUPFAM" id="SSF47113">
    <property type="entry name" value="Histone-fold"/>
    <property type="match status" value="1"/>
</dbReference>
<dbReference type="Gene3D" id="1.10.20.10">
    <property type="entry name" value="Histone, subunit A"/>
    <property type="match status" value="1"/>
</dbReference>
<evidence type="ECO:0000313" key="4">
    <source>
        <dbReference type="EnsemblPlants" id="cds.evm.model.05.1446"/>
    </source>
</evidence>
<evidence type="ECO:0000256" key="2">
    <source>
        <dbReference type="ARBA" id="ARBA00023242"/>
    </source>
</evidence>
<dbReference type="GO" id="GO:0046982">
    <property type="term" value="F:protein heterodimerization activity"/>
    <property type="evidence" value="ECO:0007669"/>
    <property type="project" value="InterPro"/>
</dbReference>
<dbReference type="GO" id="GO:0000981">
    <property type="term" value="F:DNA-binding transcription factor activity, RNA polymerase II-specific"/>
    <property type="evidence" value="ECO:0007669"/>
    <property type="project" value="TreeGrafter"/>
</dbReference>
<proteinExistence type="predicted"/>
<dbReference type="GO" id="GO:0000978">
    <property type="term" value="F:RNA polymerase II cis-regulatory region sequence-specific DNA binding"/>
    <property type="evidence" value="ECO:0007669"/>
    <property type="project" value="TreeGrafter"/>
</dbReference>
<evidence type="ECO:0000256" key="1">
    <source>
        <dbReference type="ARBA" id="ARBA00004123"/>
    </source>
</evidence>
<dbReference type="PANTHER" id="PTHR10252:SF41">
    <property type="entry name" value="HAP5 SUBUNIT OF HAP COMPLEX"/>
    <property type="match status" value="1"/>
</dbReference>
<keyword evidence="5" id="KW-1185">Reference proteome</keyword>
<dbReference type="InterPro" id="IPR009072">
    <property type="entry name" value="Histone-fold"/>
</dbReference>
<comment type="subcellular location">
    <subcellularLocation>
        <location evidence="1">Nucleus</location>
    </subcellularLocation>
</comment>
<dbReference type="AlphaFoldDB" id="A0A803PLB9"/>
<feature type="domain" description="Transcription factor CBF/NF-Y/archaeal histone" evidence="3">
    <location>
        <begin position="9"/>
        <end position="60"/>
    </location>
</feature>
<dbReference type="EnsemblPlants" id="evm.model.05.1446">
    <property type="protein sequence ID" value="cds.evm.model.05.1446"/>
    <property type="gene ID" value="evm.TU.05.1446"/>
</dbReference>
<evidence type="ECO:0000259" key="3">
    <source>
        <dbReference type="Pfam" id="PF00808"/>
    </source>
</evidence>
<name>A0A803PLB9_CANSA</name>
<dbReference type="PANTHER" id="PTHR10252">
    <property type="entry name" value="HISTONE-LIKE TRANSCRIPTION FACTOR CCAAT-RELATED"/>
    <property type="match status" value="1"/>
</dbReference>
<dbReference type="InterPro" id="IPR003958">
    <property type="entry name" value="CBFA_NFYB_domain"/>
</dbReference>
<keyword evidence="2" id="KW-0539">Nucleus</keyword>
<dbReference type="Pfam" id="PF00808">
    <property type="entry name" value="CBFD_NFYB_HMF"/>
    <property type="match status" value="1"/>
</dbReference>
<dbReference type="InterPro" id="IPR050568">
    <property type="entry name" value="Transcr_DNA_Rep_Reg"/>
</dbReference>
<dbReference type="EMBL" id="UZAU01000542">
    <property type="status" value="NOT_ANNOTATED_CDS"/>
    <property type="molecule type" value="Genomic_DNA"/>
</dbReference>
<organism evidence="4 5">
    <name type="scientific">Cannabis sativa</name>
    <name type="common">Hemp</name>
    <name type="synonym">Marijuana</name>
    <dbReference type="NCBI Taxonomy" id="3483"/>
    <lineage>
        <taxon>Eukaryota</taxon>
        <taxon>Viridiplantae</taxon>
        <taxon>Streptophyta</taxon>
        <taxon>Embryophyta</taxon>
        <taxon>Tracheophyta</taxon>
        <taxon>Spermatophyta</taxon>
        <taxon>Magnoliopsida</taxon>
        <taxon>eudicotyledons</taxon>
        <taxon>Gunneridae</taxon>
        <taxon>Pentapetalae</taxon>
        <taxon>rosids</taxon>
        <taxon>fabids</taxon>
        <taxon>Rosales</taxon>
        <taxon>Cannabaceae</taxon>
        <taxon>Cannabis</taxon>
    </lineage>
</organism>
<reference evidence="4" key="1">
    <citation type="submission" date="2018-11" db="EMBL/GenBank/DDBJ databases">
        <authorList>
            <person name="Grassa J C."/>
        </authorList>
    </citation>
    <scope>NUCLEOTIDE SEQUENCE [LARGE SCALE GENOMIC DNA]</scope>
</reference>